<dbReference type="EMBL" id="BIFT01000002">
    <property type="protein sequence ID" value="GCE29188.1"/>
    <property type="molecule type" value="Genomic_DNA"/>
</dbReference>
<gene>
    <name evidence="1" type="ORF">KDA_46720</name>
</gene>
<organism evidence="1 2">
    <name type="scientific">Dictyobacter alpinus</name>
    <dbReference type="NCBI Taxonomy" id="2014873"/>
    <lineage>
        <taxon>Bacteria</taxon>
        <taxon>Bacillati</taxon>
        <taxon>Chloroflexota</taxon>
        <taxon>Ktedonobacteria</taxon>
        <taxon>Ktedonobacterales</taxon>
        <taxon>Dictyobacteraceae</taxon>
        <taxon>Dictyobacter</taxon>
    </lineage>
</organism>
<dbReference type="Proteomes" id="UP000287171">
    <property type="component" value="Unassembled WGS sequence"/>
</dbReference>
<keyword evidence="2" id="KW-1185">Reference proteome</keyword>
<protein>
    <submittedName>
        <fullName evidence="1">Uncharacterized protein</fullName>
    </submittedName>
</protein>
<dbReference type="RefSeq" id="WP_161982342.1">
    <property type="nucleotide sequence ID" value="NZ_BIFT01000002.1"/>
</dbReference>
<sequence>MQDGSPLRTVDQRIWDLIAGKRELSDVAIDGQYTTTDTTKYFIIG</sequence>
<reference evidence="2" key="1">
    <citation type="submission" date="2018-12" db="EMBL/GenBank/DDBJ databases">
        <title>Tengunoibacter tsumagoiensis gen. nov., sp. nov., Dictyobacter kobayashii sp. nov., D. alpinus sp. nov., and D. joshuensis sp. nov. and description of Dictyobacteraceae fam. nov. within the order Ktedonobacterales isolated from Tengu-no-mugimeshi.</title>
        <authorList>
            <person name="Wang C.M."/>
            <person name="Zheng Y."/>
            <person name="Sakai Y."/>
            <person name="Toyoda A."/>
            <person name="Minakuchi Y."/>
            <person name="Abe K."/>
            <person name="Yokota A."/>
            <person name="Yabe S."/>
        </authorList>
    </citation>
    <scope>NUCLEOTIDE SEQUENCE [LARGE SCALE GENOMIC DNA]</scope>
    <source>
        <strain evidence="2">Uno16</strain>
    </source>
</reference>
<proteinExistence type="predicted"/>
<evidence type="ECO:0000313" key="2">
    <source>
        <dbReference type="Proteomes" id="UP000287171"/>
    </source>
</evidence>
<name>A0A402BCR6_9CHLR</name>
<evidence type="ECO:0000313" key="1">
    <source>
        <dbReference type="EMBL" id="GCE29188.1"/>
    </source>
</evidence>
<accession>A0A402BCR6</accession>
<dbReference type="AlphaFoldDB" id="A0A402BCR6"/>
<comment type="caution">
    <text evidence="1">The sequence shown here is derived from an EMBL/GenBank/DDBJ whole genome shotgun (WGS) entry which is preliminary data.</text>
</comment>